<feature type="compositionally biased region" description="Polar residues" evidence="1">
    <location>
        <begin position="108"/>
        <end position="121"/>
    </location>
</feature>
<reference evidence="2" key="2">
    <citation type="submission" date="2021-08" db="EMBL/GenBank/DDBJ databases">
        <authorList>
            <person name="Gostincar C."/>
            <person name="Sun X."/>
            <person name="Song Z."/>
            <person name="Gunde-Cimerman N."/>
        </authorList>
    </citation>
    <scope>NUCLEOTIDE SEQUENCE</scope>
    <source>
        <strain evidence="2">EXF-9298</strain>
    </source>
</reference>
<reference evidence="2" key="1">
    <citation type="journal article" date="2021" name="J Fungi (Basel)">
        <title>Virulence traits and population genomics of the black yeast Aureobasidium melanogenum.</title>
        <authorList>
            <person name="Cernosa A."/>
            <person name="Sun X."/>
            <person name="Gostincar C."/>
            <person name="Fang C."/>
            <person name="Gunde-Cimerman N."/>
            <person name="Song Z."/>
        </authorList>
    </citation>
    <scope>NUCLEOTIDE SEQUENCE</scope>
    <source>
        <strain evidence="2">EXF-9298</strain>
    </source>
</reference>
<comment type="caution">
    <text evidence="2">The sequence shown here is derived from an EMBL/GenBank/DDBJ whole genome shotgun (WGS) entry which is preliminary data.</text>
</comment>
<feature type="compositionally biased region" description="Polar residues" evidence="1">
    <location>
        <begin position="130"/>
        <end position="142"/>
    </location>
</feature>
<feature type="non-terminal residue" evidence="2">
    <location>
        <position position="313"/>
    </location>
</feature>
<evidence type="ECO:0000313" key="3">
    <source>
        <dbReference type="Proteomes" id="UP000729357"/>
    </source>
</evidence>
<gene>
    <name evidence="2" type="ORF">KCU98_g22154</name>
</gene>
<organism evidence="2 3">
    <name type="scientific">Aureobasidium melanogenum</name>
    <name type="common">Aureobasidium pullulans var. melanogenum</name>
    <dbReference type="NCBI Taxonomy" id="46634"/>
    <lineage>
        <taxon>Eukaryota</taxon>
        <taxon>Fungi</taxon>
        <taxon>Dikarya</taxon>
        <taxon>Ascomycota</taxon>
        <taxon>Pezizomycotina</taxon>
        <taxon>Dothideomycetes</taxon>
        <taxon>Dothideomycetidae</taxon>
        <taxon>Dothideales</taxon>
        <taxon>Saccotheciaceae</taxon>
        <taxon>Aureobasidium</taxon>
    </lineage>
</organism>
<dbReference type="AlphaFoldDB" id="A0A9P8F1V4"/>
<feature type="compositionally biased region" description="Polar residues" evidence="1">
    <location>
        <begin position="185"/>
        <end position="194"/>
    </location>
</feature>
<dbReference type="Proteomes" id="UP000729357">
    <property type="component" value="Unassembled WGS sequence"/>
</dbReference>
<name>A0A9P8F1V4_AURME</name>
<sequence>RFLMALAKIASQLTVWRTDAAPLFSRLIFNDLTLGNWGKIGNCPERPIKTRHVNKLRENVDPNYVKDNKKAVSNSPAPPLIPLHEEEVRRNNLKLDTYNLLIANSGLDSGKSTNRQSSKSCAETVVPPNHDSTTSATETAWQINDGERPAADLTTDTDDCLRGSSYVPATTPPAMETVDMDSVAASDTSPSITDSEGGVKFTPFEEQRTGFGPESRENDKSASRYRDSWDSRKGEKGMLDAVVAEVIRLRKELFAITEEDRNRQESLLAKIAEASRVPNPRDGLMTEEMCSSLFAEHSARMIETVKEILTARS</sequence>
<dbReference type="EMBL" id="JAHFXS010008309">
    <property type="protein sequence ID" value="KAG9921428.1"/>
    <property type="molecule type" value="Genomic_DNA"/>
</dbReference>
<feature type="region of interest" description="Disordered" evidence="1">
    <location>
        <begin position="108"/>
        <end position="231"/>
    </location>
</feature>
<evidence type="ECO:0000313" key="2">
    <source>
        <dbReference type="EMBL" id="KAG9921428.1"/>
    </source>
</evidence>
<accession>A0A9P8F1V4</accession>
<keyword evidence="3" id="KW-1185">Reference proteome</keyword>
<feature type="compositionally biased region" description="Basic and acidic residues" evidence="1">
    <location>
        <begin position="203"/>
        <end position="231"/>
    </location>
</feature>
<feature type="non-terminal residue" evidence="2">
    <location>
        <position position="1"/>
    </location>
</feature>
<evidence type="ECO:0000256" key="1">
    <source>
        <dbReference type="SAM" id="MobiDB-lite"/>
    </source>
</evidence>
<protein>
    <submittedName>
        <fullName evidence="2">Uncharacterized protein</fullName>
    </submittedName>
</protein>
<proteinExistence type="predicted"/>